<accession>A0C4Z0</accession>
<name>A0C4Z0_PARTE</name>
<evidence type="ECO:0000313" key="2">
    <source>
        <dbReference type="EMBL" id="CAK65857.1"/>
    </source>
</evidence>
<feature type="coiled-coil region" evidence="1">
    <location>
        <begin position="35"/>
        <end position="69"/>
    </location>
</feature>
<evidence type="ECO:0000256" key="1">
    <source>
        <dbReference type="SAM" id="Coils"/>
    </source>
</evidence>
<keyword evidence="3" id="KW-1185">Reference proteome</keyword>
<gene>
    <name evidence="2" type="ORF">GSPATT00006356001</name>
</gene>
<keyword evidence="1" id="KW-0175">Coiled coil</keyword>
<dbReference type="Proteomes" id="UP000000600">
    <property type="component" value="Unassembled WGS sequence"/>
</dbReference>
<evidence type="ECO:0000313" key="3">
    <source>
        <dbReference type="Proteomes" id="UP000000600"/>
    </source>
</evidence>
<dbReference type="STRING" id="5888.A0C4Z0"/>
<dbReference type="GeneID" id="5019039"/>
<dbReference type="OMA" id="KIGINEC"/>
<dbReference type="KEGG" id="ptm:GSPATT00006356001"/>
<reference evidence="2 3" key="1">
    <citation type="journal article" date="2006" name="Nature">
        <title>Global trends of whole-genome duplications revealed by the ciliate Paramecium tetraurelia.</title>
        <authorList>
            <consortium name="Genoscope"/>
            <person name="Aury J.-M."/>
            <person name="Jaillon O."/>
            <person name="Duret L."/>
            <person name="Noel B."/>
            <person name="Jubin C."/>
            <person name="Porcel B.M."/>
            <person name="Segurens B."/>
            <person name="Daubin V."/>
            <person name="Anthouard V."/>
            <person name="Aiach N."/>
            <person name="Arnaiz O."/>
            <person name="Billaut A."/>
            <person name="Beisson J."/>
            <person name="Blanc I."/>
            <person name="Bouhouche K."/>
            <person name="Camara F."/>
            <person name="Duharcourt S."/>
            <person name="Guigo R."/>
            <person name="Gogendeau D."/>
            <person name="Katinka M."/>
            <person name="Keller A.-M."/>
            <person name="Kissmehl R."/>
            <person name="Klotz C."/>
            <person name="Koll F."/>
            <person name="Le Moue A."/>
            <person name="Lepere C."/>
            <person name="Malinsky S."/>
            <person name="Nowacki M."/>
            <person name="Nowak J.K."/>
            <person name="Plattner H."/>
            <person name="Poulain J."/>
            <person name="Ruiz F."/>
            <person name="Serrano V."/>
            <person name="Zagulski M."/>
            <person name="Dessen P."/>
            <person name="Betermier M."/>
            <person name="Weissenbach J."/>
            <person name="Scarpelli C."/>
            <person name="Schachter V."/>
            <person name="Sperling L."/>
            <person name="Meyer E."/>
            <person name="Cohen J."/>
            <person name="Wincker P."/>
        </authorList>
    </citation>
    <scope>NUCLEOTIDE SEQUENCE [LARGE SCALE GENOMIC DNA]</scope>
    <source>
        <strain evidence="2 3">Stock d4-2</strain>
    </source>
</reference>
<dbReference type="HOGENOM" id="CLU_1117533_0_0_1"/>
<dbReference type="RefSeq" id="XP_001433254.1">
    <property type="nucleotide sequence ID" value="XM_001433217.1"/>
</dbReference>
<dbReference type="EMBL" id="CT868041">
    <property type="protein sequence ID" value="CAK65857.1"/>
    <property type="molecule type" value="Genomic_DNA"/>
</dbReference>
<proteinExistence type="predicted"/>
<organism evidence="2 3">
    <name type="scientific">Paramecium tetraurelia</name>
    <dbReference type="NCBI Taxonomy" id="5888"/>
    <lineage>
        <taxon>Eukaryota</taxon>
        <taxon>Sar</taxon>
        <taxon>Alveolata</taxon>
        <taxon>Ciliophora</taxon>
        <taxon>Intramacronucleata</taxon>
        <taxon>Oligohymenophorea</taxon>
        <taxon>Peniculida</taxon>
        <taxon>Parameciidae</taxon>
        <taxon>Paramecium</taxon>
    </lineage>
</organism>
<dbReference type="InParanoid" id="A0C4Z0"/>
<protein>
    <submittedName>
        <fullName evidence="2">Uncharacterized protein</fullName>
    </submittedName>
</protein>
<dbReference type="AlphaFoldDB" id="A0C4Z0"/>
<sequence>MLINNTTVNQKFKVSNNENRNTQESYFKQDKENYYNQWELKLKQRETQLEQKYKELKNFSRKLKIKSDELVQQKLELGEKIEKYNRLLEQIIQAQMSERQVSRNASLTPNNNIIKTNKIGINECQQRVANLLQKIRHTSKTNLKTQQYSYLGNNSDYEEILFSKRQNHSTSLTGIMNISAQDQINYQQQQQQQKQNEIQQQEGINQKSCLLCCENELMNHEQQLQQMETSQRQFYSKVYEEMNKLRQQL</sequence>